<dbReference type="Proteomes" id="UP000596977">
    <property type="component" value="Unassembled WGS sequence"/>
</dbReference>
<organism evidence="1 2">
    <name type="scientific">Pelagibacterium lentulum</name>
    <dbReference type="NCBI Taxonomy" id="2029865"/>
    <lineage>
        <taxon>Bacteria</taxon>
        <taxon>Pseudomonadati</taxon>
        <taxon>Pseudomonadota</taxon>
        <taxon>Alphaproteobacteria</taxon>
        <taxon>Hyphomicrobiales</taxon>
        <taxon>Devosiaceae</taxon>
        <taxon>Pelagibacterium</taxon>
    </lineage>
</organism>
<evidence type="ECO:0000313" key="1">
    <source>
        <dbReference type="EMBL" id="GGA64240.1"/>
    </source>
</evidence>
<protein>
    <submittedName>
        <fullName evidence="1">Uncharacterized protein</fullName>
    </submittedName>
</protein>
<gene>
    <name evidence="1" type="ORF">GCM10011499_38340</name>
</gene>
<comment type="caution">
    <text evidence="1">The sequence shown here is derived from an EMBL/GenBank/DDBJ whole genome shotgun (WGS) entry which is preliminary data.</text>
</comment>
<sequence length="204" mass="23705">MRFPKDWQEVLLRASSGEKHIADVRTEHGLVLEFQHSHIRPDERRAREAFYPNLAWIVDATRRKRDRPRFEEGRRSLRLTAWQGIYTTPFPDGCFAQDWLDSRAPVFFDFSGTEPSGPRAPADREVLWGLLPGRAAGNAVVIAMPRRQLVQAAHRRPQILASRRIVETIDALFRAQARLDARRVAVRSSWRFRGSGPRRRRARF</sequence>
<name>A0A916W3X3_9HYPH</name>
<dbReference type="AlphaFoldDB" id="A0A916W3X3"/>
<reference evidence="1 2" key="1">
    <citation type="journal article" date="2014" name="Int. J. Syst. Evol. Microbiol.">
        <title>Complete genome sequence of Corynebacterium casei LMG S-19264T (=DSM 44701T), isolated from a smear-ripened cheese.</title>
        <authorList>
            <consortium name="US DOE Joint Genome Institute (JGI-PGF)"/>
            <person name="Walter F."/>
            <person name="Albersmeier A."/>
            <person name="Kalinowski J."/>
            <person name="Ruckert C."/>
        </authorList>
    </citation>
    <scope>NUCLEOTIDE SEQUENCE [LARGE SCALE GENOMIC DNA]</scope>
    <source>
        <strain evidence="1 2">CGMCC 1.15896</strain>
    </source>
</reference>
<keyword evidence="2" id="KW-1185">Reference proteome</keyword>
<dbReference type="EMBL" id="BMKB01000011">
    <property type="protein sequence ID" value="GGA64240.1"/>
    <property type="molecule type" value="Genomic_DNA"/>
</dbReference>
<proteinExistence type="predicted"/>
<accession>A0A916W3X3</accession>
<evidence type="ECO:0000313" key="2">
    <source>
        <dbReference type="Proteomes" id="UP000596977"/>
    </source>
</evidence>